<keyword evidence="3" id="KW-1003">Cell membrane</keyword>
<sequence length="312" mass="34120">MKKYFIKRFASTIPVLIGVTVLCFILMTMSGKDPALAAAIRSNSAGDTILVDSLREEMGLDKPLPTRYFLWLKGLLKGDMGKSVVTYHSITDDIKTFFPVTFQLVIMAMGWMIIIVFSIAILCARFHGKMFDHIVRVLTIGGICLPVFWLGFMLLLLFAVRLSIFSVVPKAGISGYILPSFALAFPSACGAIRVMRSSLLSEISSDYAAYARTRGLSEWQIIVRHGFKNSLPPVITLFGQYLGYMLAGSAVAEKVFSLNGVGTYLVSCVVSGDSSAAAACIVIIATVFVITNLAADVINRLICPWMVREIND</sequence>
<dbReference type="InterPro" id="IPR035906">
    <property type="entry name" value="MetI-like_sf"/>
</dbReference>
<dbReference type="PROSITE" id="PS50928">
    <property type="entry name" value="ABC_TM1"/>
    <property type="match status" value="1"/>
</dbReference>
<dbReference type="EMBL" id="JACRSZ010000001">
    <property type="protein sequence ID" value="MBC8572207.1"/>
    <property type="molecule type" value="Genomic_DNA"/>
</dbReference>
<comment type="caution">
    <text evidence="9">The sequence shown here is derived from an EMBL/GenBank/DDBJ whole genome shotgun (WGS) entry which is preliminary data.</text>
</comment>
<dbReference type="Gene3D" id="1.10.3720.10">
    <property type="entry name" value="MetI-like"/>
    <property type="match status" value="1"/>
</dbReference>
<feature type="transmembrane region" description="Helical" evidence="7">
    <location>
        <begin position="135"/>
        <end position="164"/>
    </location>
</feature>
<dbReference type="Pfam" id="PF00528">
    <property type="entry name" value="BPD_transp_1"/>
    <property type="match status" value="1"/>
</dbReference>
<comment type="subcellular location">
    <subcellularLocation>
        <location evidence="1 7">Cell membrane</location>
        <topology evidence="1 7">Multi-pass membrane protein</topology>
    </subcellularLocation>
</comment>
<evidence type="ECO:0000256" key="5">
    <source>
        <dbReference type="ARBA" id="ARBA00022989"/>
    </source>
</evidence>
<evidence type="ECO:0000313" key="10">
    <source>
        <dbReference type="Proteomes" id="UP000657421"/>
    </source>
</evidence>
<protein>
    <submittedName>
        <fullName evidence="9">ABC transporter permease</fullName>
    </submittedName>
</protein>
<feature type="transmembrane region" description="Helical" evidence="7">
    <location>
        <begin position="102"/>
        <end position="123"/>
    </location>
</feature>
<feature type="transmembrane region" description="Helical" evidence="7">
    <location>
        <begin position="234"/>
        <end position="256"/>
    </location>
</feature>
<evidence type="ECO:0000256" key="7">
    <source>
        <dbReference type="RuleBase" id="RU363032"/>
    </source>
</evidence>
<evidence type="ECO:0000259" key="8">
    <source>
        <dbReference type="PROSITE" id="PS50928"/>
    </source>
</evidence>
<evidence type="ECO:0000313" key="9">
    <source>
        <dbReference type="EMBL" id="MBC8572207.1"/>
    </source>
</evidence>
<dbReference type="InterPro" id="IPR000515">
    <property type="entry name" value="MetI-like"/>
</dbReference>
<reference evidence="9 10" key="1">
    <citation type="submission" date="2020-08" db="EMBL/GenBank/DDBJ databases">
        <title>Genome public.</title>
        <authorList>
            <person name="Liu C."/>
            <person name="Sun Q."/>
        </authorList>
    </citation>
    <scope>NUCLEOTIDE SEQUENCE [LARGE SCALE GENOMIC DNA]</scope>
    <source>
        <strain evidence="9 10">NSJ-46</strain>
    </source>
</reference>
<proteinExistence type="inferred from homology"/>
<accession>A0ABR7N731</accession>
<dbReference type="InterPro" id="IPR045621">
    <property type="entry name" value="BPD_transp_1_N"/>
</dbReference>
<gene>
    <name evidence="9" type="ORF">H8716_03785</name>
</gene>
<evidence type="ECO:0000256" key="6">
    <source>
        <dbReference type="ARBA" id="ARBA00023136"/>
    </source>
</evidence>
<keyword evidence="10" id="KW-1185">Reference proteome</keyword>
<evidence type="ECO:0000256" key="3">
    <source>
        <dbReference type="ARBA" id="ARBA00022475"/>
    </source>
</evidence>
<dbReference type="RefSeq" id="WP_249307170.1">
    <property type="nucleotide sequence ID" value="NZ_JACRSZ010000001.1"/>
</dbReference>
<comment type="similarity">
    <text evidence="7">Belongs to the binding-protein-dependent transport system permease family.</text>
</comment>
<organism evidence="9 10">
    <name type="scientific">Jingyaoa shaoxingensis</name>
    <dbReference type="NCBI Taxonomy" id="2763671"/>
    <lineage>
        <taxon>Bacteria</taxon>
        <taxon>Bacillati</taxon>
        <taxon>Bacillota</taxon>
        <taxon>Clostridia</taxon>
        <taxon>Lachnospirales</taxon>
        <taxon>Lachnospiraceae</taxon>
        <taxon>Jingyaoa</taxon>
    </lineage>
</organism>
<evidence type="ECO:0000256" key="1">
    <source>
        <dbReference type="ARBA" id="ARBA00004651"/>
    </source>
</evidence>
<keyword evidence="6 7" id="KW-0472">Membrane</keyword>
<keyword evidence="4 7" id="KW-0812">Transmembrane</keyword>
<keyword evidence="2 7" id="KW-0813">Transport</keyword>
<dbReference type="PANTHER" id="PTHR43163">
    <property type="entry name" value="DIPEPTIDE TRANSPORT SYSTEM PERMEASE PROTEIN DPPB-RELATED"/>
    <property type="match status" value="1"/>
</dbReference>
<feature type="transmembrane region" description="Helical" evidence="7">
    <location>
        <begin position="176"/>
        <end position="195"/>
    </location>
</feature>
<evidence type="ECO:0000256" key="2">
    <source>
        <dbReference type="ARBA" id="ARBA00022448"/>
    </source>
</evidence>
<evidence type="ECO:0000256" key="4">
    <source>
        <dbReference type="ARBA" id="ARBA00022692"/>
    </source>
</evidence>
<dbReference type="Pfam" id="PF19300">
    <property type="entry name" value="BPD_transp_1_N"/>
    <property type="match status" value="1"/>
</dbReference>
<dbReference type="PANTHER" id="PTHR43163:SF6">
    <property type="entry name" value="DIPEPTIDE TRANSPORT SYSTEM PERMEASE PROTEIN DPPB-RELATED"/>
    <property type="match status" value="1"/>
</dbReference>
<feature type="transmembrane region" description="Helical" evidence="7">
    <location>
        <begin position="276"/>
        <end position="298"/>
    </location>
</feature>
<dbReference type="Proteomes" id="UP000657421">
    <property type="component" value="Unassembled WGS sequence"/>
</dbReference>
<dbReference type="SUPFAM" id="SSF161098">
    <property type="entry name" value="MetI-like"/>
    <property type="match status" value="1"/>
</dbReference>
<keyword evidence="5 7" id="KW-1133">Transmembrane helix</keyword>
<name>A0ABR7N731_9FIRM</name>
<feature type="domain" description="ABC transmembrane type-1" evidence="8">
    <location>
        <begin position="98"/>
        <end position="294"/>
    </location>
</feature>
<dbReference type="CDD" id="cd06261">
    <property type="entry name" value="TM_PBP2"/>
    <property type="match status" value="1"/>
</dbReference>